<dbReference type="Gene3D" id="3.40.50.720">
    <property type="entry name" value="NAD(P)-binding Rossmann-like Domain"/>
    <property type="match status" value="1"/>
</dbReference>
<dbReference type="PROSITE" id="PS00061">
    <property type="entry name" value="ADH_SHORT"/>
    <property type="match status" value="1"/>
</dbReference>
<dbReference type="Pfam" id="PF00106">
    <property type="entry name" value="adh_short"/>
    <property type="match status" value="1"/>
</dbReference>
<evidence type="ECO:0000313" key="4">
    <source>
        <dbReference type="EMBL" id="CAH1108280.1"/>
    </source>
</evidence>
<accession>A0A9P0CYU8</accession>
<dbReference type="EMBL" id="OV651815">
    <property type="protein sequence ID" value="CAH1108280.1"/>
    <property type="molecule type" value="Genomic_DNA"/>
</dbReference>
<evidence type="ECO:0000256" key="1">
    <source>
        <dbReference type="ARBA" id="ARBA00006484"/>
    </source>
</evidence>
<evidence type="ECO:0000256" key="2">
    <source>
        <dbReference type="ARBA" id="ARBA00023002"/>
    </source>
</evidence>
<keyword evidence="2" id="KW-0560">Oxidoreductase</keyword>
<gene>
    <name evidence="4" type="ORF">PSYICH_LOCUS8576</name>
</gene>
<comment type="similarity">
    <text evidence="1 3">Belongs to the short-chain dehydrogenases/reductases (SDR) family.</text>
</comment>
<dbReference type="InterPro" id="IPR036291">
    <property type="entry name" value="NAD(P)-bd_dom_sf"/>
</dbReference>
<dbReference type="PRINTS" id="PR00080">
    <property type="entry name" value="SDRFAMILY"/>
</dbReference>
<evidence type="ECO:0000256" key="3">
    <source>
        <dbReference type="RuleBase" id="RU000363"/>
    </source>
</evidence>
<dbReference type="OrthoDB" id="417891at2759"/>
<name>A0A9P0CYU8_9CUCU</name>
<dbReference type="SUPFAM" id="SSF51735">
    <property type="entry name" value="NAD(P)-binding Rossmann-fold domains"/>
    <property type="match status" value="1"/>
</dbReference>
<dbReference type="InterPro" id="IPR020904">
    <property type="entry name" value="Sc_DH/Rdtase_CS"/>
</dbReference>
<dbReference type="Proteomes" id="UP001153636">
    <property type="component" value="Chromosome 3"/>
</dbReference>
<proteinExistence type="inferred from homology"/>
<reference evidence="4" key="1">
    <citation type="submission" date="2022-01" db="EMBL/GenBank/DDBJ databases">
        <authorList>
            <person name="King R."/>
        </authorList>
    </citation>
    <scope>NUCLEOTIDE SEQUENCE</scope>
</reference>
<dbReference type="PRINTS" id="PR00081">
    <property type="entry name" value="GDHRDH"/>
</dbReference>
<keyword evidence="5" id="KW-1185">Reference proteome</keyword>
<dbReference type="InterPro" id="IPR002347">
    <property type="entry name" value="SDR_fam"/>
</dbReference>
<protein>
    <recommendedName>
        <fullName evidence="6">Alcohol dehydrogenase</fullName>
    </recommendedName>
</protein>
<dbReference type="GO" id="GO:0005737">
    <property type="term" value="C:cytoplasm"/>
    <property type="evidence" value="ECO:0007669"/>
    <property type="project" value="TreeGrafter"/>
</dbReference>
<dbReference type="PANTHER" id="PTHR44229:SF8">
    <property type="entry name" value="ALCOHOL DEHYDROGENASE-RELATED"/>
    <property type="match status" value="1"/>
</dbReference>
<dbReference type="PANTHER" id="PTHR44229">
    <property type="entry name" value="15-HYDROXYPROSTAGLANDIN DEHYDROGENASE [NAD(+)]"/>
    <property type="match status" value="1"/>
</dbReference>
<sequence length="272" mass="30468">MVFNLDGKVAVVTGGASGIGLHYAKELLRNGVQGVTLADVNPTNGDIAIKEIDNEFGINRAIFVKTDVRDRQQLENAFQKTVEKFRFFDILVNNAGILNDAIWEEQIDINVNGTIHGILLAIDDFFPKYKQSHEGVIVSIASTAAVDCYVHIPIYSATKAAIVALTRAWGTPEIYETKKTRFFSVAPGVTFTPLIFDMYGRNLGPVYEEYLRNHLDKGLWPSQEPDHVAKELMKLIKFAHNGSMWIVEGGDPAYEYIQADRYVQKKNVLKTE</sequence>
<dbReference type="GO" id="GO:0016616">
    <property type="term" value="F:oxidoreductase activity, acting on the CH-OH group of donors, NAD or NADP as acceptor"/>
    <property type="evidence" value="ECO:0007669"/>
    <property type="project" value="TreeGrafter"/>
</dbReference>
<dbReference type="AlphaFoldDB" id="A0A9P0CYU8"/>
<organism evidence="4 5">
    <name type="scientific">Psylliodes chrysocephalus</name>
    <dbReference type="NCBI Taxonomy" id="3402493"/>
    <lineage>
        <taxon>Eukaryota</taxon>
        <taxon>Metazoa</taxon>
        <taxon>Ecdysozoa</taxon>
        <taxon>Arthropoda</taxon>
        <taxon>Hexapoda</taxon>
        <taxon>Insecta</taxon>
        <taxon>Pterygota</taxon>
        <taxon>Neoptera</taxon>
        <taxon>Endopterygota</taxon>
        <taxon>Coleoptera</taxon>
        <taxon>Polyphaga</taxon>
        <taxon>Cucujiformia</taxon>
        <taxon>Chrysomeloidea</taxon>
        <taxon>Chrysomelidae</taxon>
        <taxon>Galerucinae</taxon>
        <taxon>Alticini</taxon>
        <taxon>Psylliodes</taxon>
    </lineage>
</organism>
<evidence type="ECO:0008006" key="6">
    <source>
        <dbReference type="Google" id="ProtNLM"/>
    </source>
</evidence>
<evidence type="ECO:0000313" key="5">
    <source>
        <dbReference type="Proteomes" id="UP001153636"/>
    </source>
</evidence>